<evidence type="ECO:0000256" key="1">
    <source>
        <dbReference type="ARBA" id="ARBA00022801"/>
    </source>
</evidence>
<evidence type="ECO:0000313" key="3">
    <source>
        <dbReference type="EMBL" id="SHF87937.1"/>
    </source>
</evidence>
<dbReference type="InterPro" id="IPR000868">
    <property type="entry name" value="Isochorismatase-like_dom"/>
</dbReference>
<evidence type="ECO:0000313" key="4">
    <source>
        <dbReference type="Proteomes" id="UP000184041"/>
    </source>
</evidence>
<dbReference type="EMBL" id="FQUS01000014">
    <property type="protein sequence ID" value="SHF87937.1"/>
    <property type="molecule type" value="Genomic_DNA"/>
</dbReference>
<gene>
    <name evidence="3" type="ORF">SAMN05443144_11499</name>
</gene>
<accession>A0A1M5F8V0</accession>
<dbReference type="PANTHER" id="PTHR43540">
    <property type="entry name" value="PEROXYUREIDOACRYLATE/UREIDOACRYLATE AMIDOHYDROLASE-RELATED"/>
    <property type="match status" value="1"/>
</dbReference>
<feature type="domain" description="Isochorismatase-like" evidence="2">
    <location>
        <begin position="12"/>
        <end position="191"/>
    </location>
</feature>
<dbReference type="InterPro" id="IPR036380">
    <property type="entry name" value="Isochorismatase-like_sf"/>
</dbReference>
<organism evidence="3 4">
    <name type="scientific">Fodinibius roseus</name>
    <dbReference type="NCBI Taxonomy" id="1194090"/>
    <lineage>
        <taxon>Bacteria</taxon>
        <taxon>Pseudomonadati</taxon>
        <taxon>Balneolota</taxon>
        <taxon>Balneolia</taxon>
        <taxon>Balneolales</taxon>
        <taxon>Balneolaceae</taxon>
        <taxon>Fodinibius</taxon>
    </lineage>
</organism>
<dbReference type="RefSeq" id="WP_073065365.1">
    <property type="nucleotide sequence ID" value="NZ_FQUS01000014.1"/>
</dbReference>
<dbReference type="GO" id="GO:0016787">
    <property type="term" value="F:hydrolase activity"/>
    <property type="evidence" value="ECO:0007669"/>
    <property type="project" value="UniProtKB-KW"/>
</dbReference>
<dbReference type="Proteomes" id="UP000184041">
    <property type="component" value="Unassembled WGS sequence"/>
</dbReference>
<dbReference type="AlphaFoldDB" id="A0A1M5F8V0"/>
<dbReference type="PANTHER" id="PTHR43540:SF6">
    <property type="entry name" value="ISOCHORISMATASE-LIKE DOMAIN-CONTAINING PROTEIN"/>
    <property type="match status" value="1"/>
</dbReference>
<dbReference type="InterPro" id="IPR050272">
    <property type="entry name" value="Isochorismatase-like_hydrls"/>
</dbReference>
<name>A0A1M5F8V0_9BACT</name>
<dbReference type="STRING" id="1194090.SAMN05443144_11499"/>
<protein>
    <submittedName>
        <fullName evidence="3">Nicotinamidase-related amidase</fullName>
    </submittedName>
</protein>
<evidence type="ECO:0000259" key="2">
    <source>
        <dbReference type="Pfam" id="PF00857"/>
    </source>
</evidence>
<keyword evidence="4" id="KW-1185">Reference proteome</keyword>
<proteinExistence type="predicted"/>
<sequence length="212" mass="24370">MDRYTQPIWSNSVLLTIDMQEDFSRVHGASYIEETEKIIPEISKLVHYYRRKHRPIIHIVRLYNPDGSNVDICRKKSIKNGAQIVTPHSRGAELVSEIKPDKSVKLDAKLLLQSNPQKLAANEWVIYKPRWGAFYNTRLDLFLQDLNTSTIVVSGCNFPNCPRTTIYEASERDYRTVLVKDATSGLYPKGEKELRNIGVAIYQTNEIVSDQE</sequence>
<dbReference type="SUPFAM" id="SSF52499">
    <property type="entry name" value="Isochorismatase-like hydrolases"/>
    <property type="match status" value="1"/>
</dbReference>
<keyword evidence="1" id="KW-0378">Hydrolase</keyword>
<dbReference type="OrthoDB" id="9785724at2"/>
<dbReference type="Pfam" id="PF00857">
    <property type="entry name" value="Isochorismatase"/>
    <property type="match status" value="1"/>
</dbReference>
<reference evidence="3 4" key="1">
    <citation type="submission" date="2016-11" db="EMBL/GenBank/DDBJ databases">
        <authorList>
            <person name="Jaros S."/>
            <person name="Januszkiewicz K."/>
            <person name="Wedrychowicz H."/>
        </authorList>
    </citation>
    <scope>NUCLEOTIDE SEQUENCE [LARGE SCALE GENOMIC DNA]</scope>
    <source>
        <strain evidence="3 4">DSM 21986</strain>
    </source>
</reference>
<dbReference type="CDD" id="cd00431">
    <property type="entry name" value="cysteine_hydrolases"/>
    <property type="match status" value="1"/>
</dbReference>
<dbReference type="Gene3D" id="3.40.50.850">
    <property type="entry name" value="Isochorismatase-like"/>
    <property type="match status" value="1"/>
</dbReference>